<dbReference type="SUPFAM" id="SSF57716">
    <property type="entry name" value="Glucocorticoid receptor-like (DNA-binding domain)"/>
    <property type="match status" value="1"/>
</dbReference>
<dbReference type="PROSITE" id="PS50950">
    <property type="entry name" value="ZF_THAP"/>
    <property type="match status" value="1"/>
</dbReference>
<dbReference type="Pfam" id="PF05485">
    <property type="entry name" value="THAP"/>
    <property type="match status" value="1"/>
</dbReference>
<dbReference type="InterPro" id="IPR006612">
    <property type="entry name" value="THAP_Znf"/>
</dbReference>
<evidence type="ECO:0000256" key="4">
    <source>
        <dbReference type="ARBA" id="ARBA00023125"/>
    </source>
</evidence>
<keyword evidence="2 5" id="KW-0863">Zinc-finger</keyword>
<evidence type="ECO:0000256" key="3">
    <source>
        <dbReference type="ARBA" id="ARBA00022833"/>
    </source>
</evidence>
<evidence type="ECO:0000259" key="7">
    <source>
        <dbReference type="PROSITE" id="PS50950"/>
    </source>
</evidence>
<dbReference type="GO" id="GO:0140297">
    <property type="term" value="F:DNA-binding transcription factor binding"/>
    <property type="evidence" value="ECO:0007669"/>
    <property type="project" value="TreeGrafter"/>
</dbReference>
<dbReference type="PANTHER" id="PTHR46029:SF7">
    <property type="entry name" value="C-TERMINAL-BINDING PROTEIN"/>
    <property type="match status" value="1"/>
</dbReference>
<evidence type="ECO:0000256" key="5">
    <source>
        <dbReference type="PROSITE-ProRule" id="PRU00309"/>
    </source>
</evidence>
<dbReference type="Proteomes" id="UP000887577">
    <property type="component" value="Unplaced"/>
</dbReference>
<dbReference type="GO" id="GO:0001221">
    <property type="term" value="F:transcription coregulator binding"/>
    <property type="evidence" value="ECO:0007669"/>
    <property type="project" value="TreeGrafter"/>
</dbReference>
<reference evidence="9" key="1">
    <citation type="submission" date="2022-11" db="UniProtKB">
        <authorList>
            <consortium name="WormBaseParasite"/>
        </authorList>
    </citation>
    <scope>IDENTIFICATION</scope>
</reference>
<keyword evidence="1" id="KW-0479">Metal-binding</keyword>
<feature type="compositionally biased region" description="Low complexity" evidence="6">
    <location>
        <begin position="102"/>
        <end position="123"/>
    </location>
</feature>
<evidence type="ECO:0000256" key="2">
    <source>
        <dbReference type="ARBA" id="ARBA00022771"/>
    </source>
</evidence>
<accession>A0A914Z442</accession>
<dbReference type="GO" id="GO:0003677">
    <property type="term" value="F:DNA binding"/>
    <property type="evidence" value="ECO:0007669"/>
    <property type="project" value="UniProtKB-UniRule"/>
</dbReference>
<feature type="region of interest" description="Disordered" evidence="6">
    <location>
        <begin position="65"/>
        <end position="134"/>
    </location>
</feature>
<name>A0A914Z442_9BILA</name>
<evidence type="ECO:0000256" key="1">
    <source>
        <dbReference type="ARBA" id="ARBA00022723"/>
    </source>
</evidence>
<dbReference type="PANTHER" id="PTHR46029">
    <property type="entry name" value="C-TERMINAL-BINDING PROTEIN"/>
    <property type="match status" value="1"/>
</dbReference>
<feature type="domain" description="THAP-type" evidence="7">
    <location>
        <begin position="1"/>
        <end position="77"/>
    </location>
</feature>
<dbReference type="InterPro" id="IPR051638">
    <property type="entry name" value="CTBP_dehydrogenase"/>
</dbReference>
<dbReference type="GO" id="GO:0003714">
    <property type="term" value="F:transcription corepressor activity"/>
    <property type="evidence" value="ECO:0007669"/>
    <property type="project" value="TreeGrafter"/>
</dbReference>
<dbReference type="GO" id="GO:0008270">
    <property type="term" value="F:zinc ion binding"/>
    <property type="evidence" value="ECO:0007669"/>
    <property type="project" value="UniProtKB-KW"/>
</dbReference>
<dbReference type="GO" id="GO:0005634">
    <property type="term" value="C:nucleus"/>
    <property type="evidence" value="ECO:0007669"/>
    <property type="project" value="TreeGrafter"/>
</dbReference>
<protein>
    <submittedName>
        <fullName evidence="9">THAP-type domain-containing protein</fullName>
    </submittedName>
</protein>
<proteinExistence type="predicted"/>
<dbReference type="SMART" id="SM00980">
    <property type="entry name" value="THAP"/>
    <property type="match status" value="1"/>
</dbReference>
<dbReference type="GO" id="GO:0006357">
    <property type="term" value="P:regulation of transcription by RNA polymerase II"/>
    <property type="evidence" value="ECO:0007669"/>
    <property type="project" value="TreeGrafter"/>
</dbReference>
<dbReference type="AlphaFoldDB" id="A0A914Z442"/>
<organism evidence="8 9">
    <name type="scientific">Panagrolaimus superbus</name>
    <dbReference type="NCBI Taxonomy" id="310955"/>
    <lineage>
        <taxon>Eukaryota</taxon>
        <taxon>Metazoa</taxon>
        <taxon>Ecdysozoa</taxon>
        <taxon>Nematoda</taxon>
        <taxon>Chromadorea</taxon>
        <taxon>Rhabditida</taxon>
        <taxon>Tylenchina</taxon>
        <taxon>Panagrolaimomorpha</taxon>
        <taxon>Panagrolaimoidea</taxon>
        <taxon>Panagrolaimidae</taxon>
        <taxon>Panagrolaimus</taxon>
    </lineage>
</organism>
<evidence type="ECO:0000256" key="6">
    <source>
        <dbReference type="SAM" id="MobiDB-lite"/>
    </source>
</evidence>
<dbReference type="GO" id="GO:0003713">
    <property type="term" value="F:transcription coactivator activity"/>
    <property type="evidence" value="ECO:0007669"/>
    <property type="project" value="TreeGrafter"/>
</dbReference>
<keyword evidence="3" id="KW-0862">Zinc</keyword>
<dbReference type="WBParaSite" id="PSU_v2.g6653.t1">
    <property type="protein sequence ID" value="PSU_v2.g6653.t1"/>
    <property type="gene ID" value="PSU_v2.g6653"/>
</dbReference>
<evidence type="ECO:0000313" key="9">
    <source>
        <dbReference type="WBParaSite" id="PSU_v2.g6653.t1"/>
    </source>
</evidence>
<evidence type="ECO:0000313" key="8">
    <source>
        <dbReference type="Proteomes" id="UP000887577"/>
    </source>
</evidence>
<keyword evidence="4 5" id="KW-0238">DNA-binding</keyword>
<sequence>MPTTCGFPNCKFRSRYRGQEDNRHFYRIPKRPLVLRQRWLKAIGRTEETVVSQLRICSAHFEGGEKKEGDIPVPDPQLDSPLSIQLPPKETKSSERRRTQKSYSNQATTGSSSSSADTTLCGSQNDRNRRVGGGGGGHFSNFSAVLPSDPSCIYATSANPTNTFGPEFLTNIAATKEGKECFAILSLFLFFIS</sequence>
<keyword evidence="8" id="KW-1185">Reference proteome</keyword>